<gene>
    <name evidence="1" type="ORF">CHARACLAT_024751</name>
</gene>
<proteinExistence type="predicted"/>
<name>A0ABU7EMJ6_9TELE</name>
<protein>
    <submittedName>
        <fullName evidence="1">Uncharacterized protein</fullName>
    </submittedName>
</protein>
<organism evidence="1 2">
    <name type="scientific">Characodon lateralis</name>
    <dbReference type="NCBI Taxonomy" id="208331"/>
    <lineage>
        <taxon>Eukaryota</taxon>
        <taxon>Metazoa</taxon>
        <taxon>Chordata</taxon>
        <taxon>Craniata</taxon>
        <taxon>Vertebrata</taxon>
        <taxon>Euteleostomi</taxon>
        <taxon>Actinopterygii</taxon>
        <taxon>Neopterygii</taxon>
        <taxon>Teleostei</taxon>
        <taxon>Neoteleostei</taxon>
        <taxon>Acanthomorphata</taxon>
        <taxon>Ovalentaria</taxon>
        <taxon>Atherinomorphae</taxon>
        <taxon>Cyprinodontiformes</taxon>
        <taxon>Goodeidae</taxon>
        <taxon>Characodon</taxon>
    </lineage>
</organism>
<keyword evidence="2" id="KW-1185">Reference proteome</keyword>
<sequence>MFKCSCVPASLLYATQPHETFLNSFVIGFELSLGFSSSTQMYGGRRVKTVKRAAITQPQKTTASYQSSAKEKCSSIYMFAVRFVFDACLHLSVTIQMCCSYVTSSLPAFGTLDMNIPLCRETYTGGCLLRLYPKASLLHHCFDVTIFTSRNSCSIFINKNREWIGSRLGERLL</sequence>
<dbReference type="EMBL" id="JAHUTJ010060150">
    <property type="protein sequence ID" value="MED6288251.1"/>
    <property type="molecule type" value="Genomic_DNA"/>
</dbReference>
<dbReference type="Proteomes" id="UP001352852">
    <property type="component" value="Unassembled WGS sequence"/>
</dbReference>
<evidence type="ECO:0000313" key="2">
    <source>
        <dbReference type="Proteomes" id="UP001352852"/>
    </source>
</evidence>
<evidence type="ECO:0000313" key="1">
    <source>
        <dbReference type="EMBL" id="MED6288251.1"/>
    </source>
</evidence>
<comment type="caution">
    <text evidence="1">The sequence shown here is derived from an EMBL/GenBank/DDBJ whole genome shotgun (WGS) entry which is preliminary data.</text>
</comment>
<accession>A0ABU7EMJ6</accession>
<reference evidence="1 2" key="1">
    <citation type="submission" date="2021-06" db="EMBL/GenBank/DDBJ databases">
        <authorList>
            <person name="Palmer J.M."/>
        </authorList>
    </citation>
    <scope>NUCLEOTIDE SEQUENCE [LARGE SCALE GENOMIC DNA]</scope>
    <source>
        <strain evidence="1 2">CL_MEX2019</strain>
        <tissue evidence="1">Muscle</tissue>
    </source>
</reference>